<dbReference type="SUPFAM" id="SSF52833">
    <property type="entry name" value="Thioredoxin-like"/>
    <property type="match status" value="1"/>
</dbReference>
<organism evidence="2 3">
    <name type="scientific">Thioalkalivibrio sulfidiphilus (strain HL-EbGR7)</name>
    <dbReference type="NCBI Taxonomy" id="396588"/>
    <lineage>
        <taxon>Bacteria</taxon>
        <taxon>Pseudomonadati</taxon>
        <taxon>Pseudomonadota</taxon>
        <taxon>Gammaproteobacteria</taxon>
        <taxon>Chromatiales</taxon>
        <taxon>Ectothiorhodospiraceae</taxon>
        <taxon>Thioalkalivibrio</taxon>
    </lineage>
</organism>
<dbReference type="PROSITE" id="PS51352">
    <property type="entry name" value="THIOREDOXIN_2"/>
    <property type="match status" value="1"/>
</dbReference>
<dbReference type="KEGG" id="tgr:Tgr7_0030"/>
<dbReference type="OrthoDB" id="7066560at2"/>
<sequence length="169" mass="18860" precursor="true">MKNLFRALIVFAALLGVVTWAQSGSRDAEGELLREITDLREEAAHGLPILVEFALHACPYCRVAEEEFLKPMIRSGAYEDRVLIRKLSMDRRTVIDFDGQEIRTHELAARYGARMAPTVVVLSPEGELLSRPVVGLKTVDFYGGYLDRAIDEAEQAMAERGQPEVVAAR</sequence>
<gene>
    <name evidence="2" type="ordered locus">Tgr7_0030</name>
</gene>
<proteinExistence type="predicted"/>
<keyword evidence="3" id="KW-1185">Reference proteome</keyword>
<evidence type="ECO:0000259" key="1">
    <source>
        <dbReference type="PROSITE" id="PS51352"/>
    </source>
</evidence>
<dbReference type="Gene3D" id="3.40.30.10">
    <property type="entry name" value="Glutaredoxin"/>
    <property type="match status" value="1"/>
</dbReference>
<evidence type="ECO:0000313" key="3">
    <source>
        <dbReference type="Proteomes" id="UP000002383"/>
    </source>
</evidence>
<accession>B8GSU9</accession>
<dbReference type="InterPro" id="IPR012336">
    <property type="entry name" value="Thioredoxin-like_fold"/>
</dbReference>
<dbReference type="HOGENOM" id="CLU_115439_0_0_6"/>
<dbReference type="InterPro" id="IPR036249">
    <property type="entry name" value="Thioredoxin-like_sf"/>
</dbReference>
<evidence type="ECO:0000313" key="2">
    <source>
        <dbReference type="EMBL" id="ACL71134.1"/>
    </source>
</evidence>
<dbReference type="RefSeq" id="WP_012636623.1">
    <property type="nucleotide sequence ID" value="NC_011901.1"/>
</dbReference>
<dbReference type="eggNOG" id="COG2143">
    <property type="taxonomic scope" value="Bacteria"/>
</dbReference>
<dbReference type="EMBL" id="CP001339">
    <property type="protein sequence ID" value="ACL71134.1"/>
    <property type="molecule type" value="Genomic_DNA"/>
</dbReference>
<name>B8GSU9_THISH</name>
<dbReference type="Proteomes" id="UP000002383">
    <property type="component" value="Chromosome"/>
</dbReference>
<dbReference type="STRING" id="396588.Tgr7_0030"/>
<reference evidence="2 3" key="1">
    <citation type="journal article" date="2011" name="Stand. Genomic Sci.">
        <title>Complete genome sequence of 'Thioalkalivibrio sulfidophilus' HL-EbGr7.</title>
        <authorList>
            <person name="Muyzer G."/>
            <person name="Sorokin D.Y."/>
            <person name="Mavromatis K."/>
            <person name="Lapidus A."/>
            <person name="Clum A."/>
            <person name="Ivanova N."/>
            <person name="Pati A."/>
            <person name="d'Haeseleer P."/>
            <person name="Woyke T."/>
            <person name="Kyrpides N.C."/>
        </authorList>
    </citation>
    <scope>NUCLEOTIDE SEQUENCE [LARGE SCALE GENOMIC DNA]</scope>
    <source>
        <strain evidence="2 3">HL-EbGR7</strain>
    </source>
</reference>
<protein>
    <recommendedName>
        <fullName evidence="1">Thioredoxin domain-containing protein</fullName>
    </recommendedName>
</protein>
<dbReference type="Pfam" id="PF13098">
    <property type="entry name" value="Thioredoxin_2"/>
    <property type="match status" value="1"/>
</dbReference>
<dbReference type="InterPro" id="IPR013766">
    <property type="entry name" value="Thioredoxin_domain"/>
</dbReference>
<feature type="domain" description="Thioredoxin" evidence="1">
    <location>
        <begin position="13"/>
        <end position="155"/>
    </location>
</feature>
<dbReference type="AlphaFoldDB" id="B8GSU9"/>